<dbReference type="InterPro" id="IPR017930">
    <property type="entry name" value="Myb_dom"/>
</dbReference>
<dbReference type="SUPFAM" id="SSF46689">
    <property type="entry name" value="Homeodomain-like"/>
    <property type="match status" value="1"/>
</dbReference>
<dbReference type="PANTHER" id="PTHR41302">
    <property type="entry name" value="PRESPORE-SPECIFIC TRANSCRIPTIONAL REGULATOR RSFA-RELATED"/>
    <property type="match status" value="1"/>
</dbReference>
<feature type="coiled-coil region" evidence="1">
    <location>
        <begin position="104"/>
        <end position="152"/>
    </location>
</feature>
<dbReference type="PROSITE" id="PS51294">
    <property type="entry name" value="HTH_MYB"/>
    <property type="match status" value="1"/>
</dbReference>
<evidence type="ECO:0000256" key="2">
    <source>
        <dbReference type="SAM" id="MobiDB-lite"/>
    </source>
</evidence>
<dbReference type="PROSITE" id="PS50090">
    <property type="entry name" value="MYB_LIKE"/>
    <property type="match status" value="1"/>
</dbReference>
<dbReference type="InterPro" id="IPR009057">
    <property type="entry name" value="Homeodomain-like_sf"/>
</dbReference>
<feature type="domain" description="HTH myb-type" evidence="4">
    <location>
        <begin position="1"/>
        <end position="60"/>
    </location>
</feature>
<protein>
    <recommendedName>
        <fullName evidence="7">Myb-like domain-containing protein</fullName>
    </recommendedName>
</protein>
<accession>A0A919WEH9</accession>
<dbReference type="Pfam" id="PF13921">
    <property type="entry name" value="Myb_DNA-bind_6"/>
    <property type="match status" value="1"/>
</dbReference>
<proteinExistence type="predicted"/>
<name>A0A919WEH9_9BACI</name>
<dbReference type="PANTHER" id="PTHR41302:SF2">
    <property type="entry name" value="PRESPORE SPECIFIC TRANSCRIPTIONAL ACTIVATOR RSFA"/>
    <property type="match status" value="1"/>
</dbReference>
<dbReference type="InterPro" id="IPR001005">
    <property type="entry name" value="SANT/Myb"/>
</dbReference>
<dbReference type="Proteomes" id="UP000682111">
    <property type="component" value="Unassembled WGS sequence"/>
</dbReference>
<feature type="domain" description="Myb-like" evidence="3">
    <location>
        <begin position="1"/>
        <end position="56"/>
    </location>
</feature>
<gene>
    <name evidence="5" type="ORF">J27TS8_03310</name>
</gene>
<dbReference type="RefSeq" id="WP_212933140.1">
    <property type="nucleotide sequence ID" value="NZ_BORC01000001.1"/>
</dbReference>
<keyword evidence="1" id="KW-0175">Coiled coil</keyword>
<comment type="caution">
    <text evidence="5">The sequence shown here is derived from an EMBL/GenBank/DDBJ whole genome shotgun (WGS) entry which is preliminary data.</text>
</comment>
<organism evidence="5 6">
    <name type="scientific">Robertmurraya siralis</name>
    <dbReference type="NCBI Taxonomy" id="77777"/>
    <lineage>
        <taxon>Bacteria</taxon>
        <taxon>Bacillati</taxon>
        <taxon>Bacillota</taxon>
        <taxon>Bacilli</taxon>
        <taxon>Bacillales</taxon>
        <taxon>Bacillaceae</taxon>
        <taxon>Robertmurraya</taxon>
    </lineage>
</organism>
<sequence>MKNRREKWTDEDHHLLKKIVLEHVQLGATKTAAFKKAAALLGRTPAACSHRWNHVLCKEEKTSSTPTAQLKLPAPEKSAPPAPDPLTLDTVVQYLQTLAQEESHAALAEEHKKLKAEHVALKNKAAALKKLYNEKKEQNQKLTRQYETIARILSETESLLGEHIAH</sequence>
<evidence type="ECO:0000313" key="6">
    <source>
        <dbReference type="Proteomes" id="UP000682111"/>
    </source>
</evidence>
<reference evidence="5" key="1">
    <citation type="submission" date="2021-03" db="EMBL/GenBank/DDBJ databases">
        <title>Antimicrobial resistance genes in bacteria isolated from Japanese honey, and their potential for conferring macrolide and lincosamide resistance in the American foulbrood pathogen Paenibacillus larvae.</title>
        <authorList>
            <person name="Okamoto M."/>
            <person name="Kumagai M."/>
            <person name="Kanamori H."/>
            <person name="Takamatsu D."/>
        </authorList>
    </citation>
    <scope>NUCLEOTIDE SEQUENCE</scope>
    <source>
        <strain evidence="5">J27TS8</strain>
    </source>
</reference>
<evidence type="ECO:0000256" key="1">
    <source>
        <dbReference type="SAM" id="Coils"/>
    </source>
</evidence>
<dbReference type="Gene3D" id="1.10.10.60">
    <property type="entry name" value="Homeodomain-like"/>
    <property type="match status" value="1"/>
</dbReference>
<dbReference type="InterPro" id="IPR014243">
    <property type="entry name" value="RsfA-like"/>
</dbReference>
<dbReference type="EMBL" id="BORC01000001">
    <property type="protein sequence ID" value="GIN60338.1"/>
    <property type="molecule type" value="Genomic_DNA"/>
</dbReference>
<evidence type="ECO:0000313" key="5">
    <source>
        <dbReference type="EMBL" id="GIN60338.1"/>
    </source>
</evidence>
<feature type="region of interest" description="Disordered" evidence="2">
    <location>
        <begin position="59"/>
        <end position="86"/>
    </location>
</feature>
<evidence type="ECO:0000259" key="4">
    <source>
        <dbReference type="PROSITE" id="PS51294"/>
    </source>
</evidence>
<evidence type="ECO:0008006" key="7">
    <source>
        <dbReference type="Google" id="ProtNLM"/>
    </source>
</evidence>
<keyword evidence="6" id="KW-1185">Reference proteome</keyword>
<dbReference type="AlphaFoldDB" id="A0A919WEH9"/>
<evidence type="ECO:0000259" key="3">
    <source>
        <dbReference type="PROSITE" id="PS50090"/>
    </source>
</evidence>